<dbReference type="Proteomes" id="UP000007472">
    <property type="component" value="Chromosome"/>
</dbReference>
<organism evidence="7 8">
    <name type="scientific">Taylorella equigenitalis (strain MCE9)</name>
    <dbReference type="NCBI Taxonomy" id="937774"/>
    <lineage>
        <taxon>Bacteria</taxon>
        <taxon>Pseudomonadati</taxon>
        <taxon>Pseudomonadota</taxon>
        <taxon>Betaproteobacteria</taxon>
        <taxon>Burkholderiales</taxon>
        <taxon>Alcaligenaceae</taxon>
        <taxon>Taylorella</taxon>
    </lineage>
</organism>
<dbReference type="HAMAP" id="MF_00150">
    <property type="entry name" value="ArgC_type1"/>
    <property type="match status" value="1"/>
</dbReference>
<dbReference type="CDD" id="cd17895">
    <property type="entry name" value="AGPR_1_N"/>
    <property type="match status" value="1"/>
</dbReference>
<feature type="domain" description="Semialdehyde dehydrogenase NAD-binding" evidence="6">
    <location>
        <begin position="3"/>
        <end position="124"/>
    </location>
</feature>
<dbReference type="PANTHER" id="PTHR32338:SF10">
    <property type="entry name" value="N-ACETYL-GAMMA-GLUTAMYL-PHOSPHATE REDUCTASE, CHLOROPLASTIC-RELATED"/>
    <property type="match status" value="1"/>
</dbReference>
<dbReference type="GO" id="GO:0051287">
    <property type="term" value="F:NAD binding"/>
    <property type="evidence" value="ECO:0007669"/>
    <property type="project" value="InterPro"/>
</dbReference>
<dbReference type="SUPFAM" id="SSF55347">
    <property type="entry name" value="Glyceraldehyde-3-phosphate dehydrogenase-like, C-terminal domain"/>
    <property type="match status" value="1"/>
</dbReference>
<dbReference type="PANTHER" id="PTHR32338">
    <property type="entry name" value="N-ACETYL-GAMMA-GLUTAMYL-PHOSPHATE REDUCTASE, CHLOROPLASTIC-RELATED-RELATED"/>
    <property type="match status" value="1"/>
</dbReference>
<dbReference type="InterPro" id="IPR058924">
    <property type="entry name" value="AGPR_dimerisation_dom"/>
</dbReference>
<dbReference type="KEGG" id="teq:TEQUI_0600"/>
<comment type="subcellular location">
    <subcellularLocation>
        <location evidence="5">Cytoplasm</location>
    </subcellularLocation>
</comment>
<dbReference type="Gene3D" id="3.30.360.10">
    <property type="entry name" value="Dihydrodipicolinate Reductase, domain 2"/>
    <property type="match status" value="1"/>
</dbReference>
<dbReference type="Gene3D" id="3.40.50.720">
    <property type="entry name" value="NAD(P)-binding Rossmann-like Domain"/>
    <property type="match status" value="1"/>
</dbReference>
<evidence type="ECO:0000256" key="5">
    <source>
        <dbReference type="HAMAP-Rule" id="MF_00150"/>
    </source>
</evidence>
<dbReference type="UniPathway" id="UPA00068">
    <property type="reaction ID" value="UER00108"/>
</dbReference>
<evidence type="ECO:0000259" key="6">
    <source>
        <dbReference type="SMART" id="SM00859"/>
    </source>
</evidence>
<keyword evidence="5" id="KW-0963">Cytoplasm</keyword>
<dbReference type="GO" id="GO:0070401">
    <property type="term" value="F:NADP+ binding"/>
    <property type="evidence" value="ECO:0007669"/>
    <property type="project" value="InterPro"/>
</dbReference>
<reference evidence="7 8" key="1">
    <citation type="journal article" date="2011" name="J. Bacteriol.">
        <title>Genome sequence of Taylorella equigenitalis MCE9, the causative agent of contagious equine metritis.</title>
        <authorList>
            <person name="Hebert L."/>
            <person name="Moumen B."/>
            <person name="Duquesne F."/>
            <person name="Breuil M.F."/>
            <person name="Laugier C."/>
            <person name="Batto J.M."/>
            <person name="Renault P."/>
            <person name="Petry S."/>
        </authorList>
    </citation>
    <scope>NUCLEOTIDE SEQUENCE [LARGE SCALE GENOMIC DNA]</scope>
    <source>
        <strain evidence="7 8">MCE9</strain>
    </source>
</reference>
<evidence type="ECO:0000256" key="1">
    <source>
        <dbReference type="ARBA" id="ARBA00022571"/>
    </source>
</evidence>
<dbReference type="SMART" id="SM00859">
    <property type="entry name" value="Semialdhyde_dh"/>
    <property type="match status" value="1"/>
</dbReference>
<gene>
    <name evidence="5" type="primary">argC</name>
    <name evidence="7" type="ordered locus">TEQUI_0600</name>
</gene>
<dbReference type="NCBIfam" id="TIGR01850">
    <property type="entry name" value="argC"/>
    <property type="match status" value="1"/>
</dbReference>
<dbReference type="Pfam" id="PF22698">
    <property type="entry name" value="Semialdhyde_dhC_1"/>
    <property type="match status" value="2"/>
</dbReference>
<evidence type="ECO:0000313" key="7">
    <source>
        <dbReference type="EMBL" id="ADU91542.1"/>
    </source>
</evidence>
<dbReference type="GO" id="GO:0003942">
    <property type="term" value="F:N-acetyl-gamma-glutamyl-phosphate reductase activity"/>
    <property type="evidence" value="ECO:0007669"/>
    <property type="project" value="UniProtKB-UniRule"/>
</dbReference>
<dbReference type="InterPro" id="IPR000534">
    <property type="entry name" value="Semialdehyde_DH_NAD-bd"/>
</dbReference>
<evidence type="ECO:0000256" key="2">
    <source>
        <dbReference type="ARBA" id="ARBA00022605"/>
    </source>
</evidence>
<dbReference type="GO" id="GO:0005737">
    <property type="term" value="C:cytoplasm"/>
    <property type="evidence" value="ECO:0007669"/>
    <property type="project" value="UniProtKB-SubCell"/>
</dbReference>
<dbReference type="AlphaFoldDB" id="A0A654KGI2"/>
<dbReference type="Pfam" id="PF01118">
    <property type="entry name" value="Semialdhyde_dh"/>
    <property type="match status" value="1"/>
</dbReference>
<dbReference type="EC" id="1.2.1.38" evidence="5"/>
<dbReference type="InterPro" id="IPR000706">
    <property type="entry name" value="AGPR_type-1"/>
</dbReference>
<keyword evidence="2 5" id="KW-0028">Amino-acid biosynthesis</keyword>
<comment type="function">
    <text evidence="5">Catalyzes the NADPH-dependent reduction of N-acetyl-5-glutamyl phosphate to yield N-acetyl-L-glutamate 5-semialdehyde.</text>
</comment>
<sequence length="346" mass="37703">MIQVSIAGGTGYTAGELLRLLLRHPRVEIKSVSSNSCAGERVDSVHRDLLGETDLKFTREVGDADVLFMCLGHGLSQEFLYTHSISQDCRIIDLGNDFRNKPRFDDRLFVYGITELNRDRIRKSHSVANPGCLATAIILAMAPLAARGLLVDDMHAHTVTGSTGAGRMLSDYTHYSYRESNVTIYKNFEHQHIEEIMGALSAVAVDGADARDVTDSAGVGSSVSGVAGALPALQWVPMRGPFTRGIMASVYTKWHGSMSEGDLIQHFADFYGSSAFVHVSDKQVSLKEVVNTNKCLLHVEFHNGYVHVTSVLDNLLKGASGQAVQNMNVMCKIDEVLGLQLKGSAF</sequence>
<evidence type="ECO:0000313" key="8">
    <source>
        <dbReference type="Proteomes" id="UP000007472"/>
    </source>
</evidence>
<comment type="pathway">
    <text evidence="5">Amino-acid biosynthesis; L-arginine biosynthesis; N(2)-acetyl-L-ornithine from L-glutamate: step 3/4.</text>
</comment>
<keyword evidence="1 5" id="KW-0055">Arginine biosynthesis</keyword>
<keyword evidence="4 5" id="KW-0560">Oxidoreductase</keyword>
<feature type="active site" evidence="5">
    <location>
        <position position="132"/>
    </location>
</feature>
<comment type="similarity">
    <text evidence="5">Belongs to the NAGSA dehydrogenase family. Type 1 subfamily.</text>
</comment>
<proteinExistence type="inferred from homology"/>
<keyword evidence="3 5" id="KW-0521">NADP</keyword>
<dbReference type="InterPro" id="IPR050085">
    <property type="entry name" value="AGPR"/>
</dbReference>
<accession>A0A654KGI2</accession>
<evidence type="ECO:0000256" key="4">
    <source>
        <dbReference type="ARBA" id="ARBA00023002"/>
    </source>
</evidence>
<dbReference type="EMBL" id="CP002456">
    <property type="protein sequence ID" value="ADU91542.1"/>
    <property type="molecule type" value="Genomic_DNA"/>
</dbReference>
<name>A0A654KGI2_TAYEM</name>
<dbReference type="InterPro" id="IPR036291">
    <property type="entry name" value="NAD(P)-bd_dom_sf"/>
</dbReference>
<evidence type="ECO:0000256" key="3">
    <source>
        <dbReference type="ARBA" id="ARBA00022857"/>
    </source>
</evidence>
<dbReference type="SUPFAM" id="SSF51735">
    <property type="entry name" value="NAD(P)-binding Rossmann-fold domains"/>
    <property type="match status" value="1"/>
</dbReference>
<protein>
    <recommendedName>
        <fullName evidence="5">N-acetyl-gamma-glutamyl-phosphate reductase</fullName>
        <shortName evidence="5">AGPR</shortName>
        <ecNumber evidence="5">1.2.1.38</ecNumber>
    </recommendedName>
    <alternativeName>
        <fullName evidence="5">N-acetyl-glutamate semialdehyde dehydrogenase</fullName>
        <shortName evidence="5">NAGSA dehydrogenase</shortName>
    </alternativeName>
</protein>
<dbReference type="GO" id="GO:0006526">
    <property type="term" value="P:L-arginine biosynthetic process"/>
    <property type="evidence" value="ECO:0007669"/>
    <property type="project" value="UniProtKB-UniRule"/>
</dbReference>
<comment type="catalytic activity">
    <reaction evidence="5">
        <text>N-acetyl-L-glutamate 5-semialdehyde + phosphate + NADP(+) = N-acetyl-L-glutamyl 5-phosphate + NADPH + H(+)</text>
        <dbReference type="Rhea" id="RHEA:21588"/>
        <dbReference type="ChEBI" id="CHEBI:15378"/>
        <dbReference type="ChEBI" id="CHEBI:29123"/>
        <dbReference type="ChEBI" id="CHEBI:43474"/>
        <dbReference type="ChEBI" id="CHEBI:57783"/>
        <dbReference type="ChEBI" id="CHEBI:57936"/>
        <dbReference type="ChEBI" id="CHEBI:58349"/>
        <dbReference type="EC" id="1.2.1.38"/>
    </reaction>
</comment>